<dbReference type="InterPro" id="IPR036388">
    <property type="entry name" value="WH-like_DNA-bd_sf"/>
</dbReference>
<keyword evidence="2" id="KW-0238">DNA-binding</keyword>
<reference evidence="2 4" key="1">
    <citation type="submission" date="2017-06" db="EMBL/GenBank/DDBJ databases">
        <authorList>
            <consortium name="Pathogen Informatics"/>
        </authorList>
    </citation>
    <scope>NUCLEOTIDE SEQUENCE [LARGE SCALE GENOMIC DNA]</scope>
    <source>
        <strain evidence="2 4">NCTC13039</strain>
    </source>
</reference>
<organism evidence="2 4">
    <name type="scientific">Dermatophilus congolensis</name>
    <dbReference type="NCBI Taxonomy" id="1863"/>
    <lineage>
        <taxon>Bacteria</taxon>
        <taxon>Bacillati</taxon>
        <taxon>Actinomycetota</taxon>
        <taxon>Actinomycetes</taxon>
        <taxon>Micrococcales</taxon>
        <taxon>Dermatophilaceae</taxon>
        <taxon>Dermatophilus</taxon>
    </lineage>
</organism>
<dbReference type="GeneID" id="63458800"/>
<proteinExistence type="predicted"/>
<dbReference type="RefSeq" id="WP_051277609.1">
    <property type="nucleotide sequence ID" value="NZ_JAAFNI010000001.1"/>
</dbReference>
<evidence type="ECO:0000259" key="1">
    <source>
        <dbReference type="PROSITE" id="PS50995"/>
    </source>
</evidence>
<feature type="domain" description="HTH marR-type" evidence="1">
    <location>
        <begin position="22"/>
        <end position="154"/>
    </location>
</feature>
<dbReference type="Proteomes" id="UP000242637">
    <property type="component" value="Chromosome 1"/>
</dbReference>
<accession>A0A239V9R5</accession>
<keyword evidence="4" id="KW-1185">Reference proteome</keyword>
<reference evidence="3 5" key="2">
    <citation type="submission" date="2018-06" db="EMBL/GenBank/DDBJ databases">
        <authorList>
            <consortium name="Pathogen Informatics"/>
            <person name="Doyle S."/>
        </authorList>
    </citation>
    <scope>NUCLEOTIDE SEQUENCE [LARGE SCALE GENOMIC DNA]</scope>
    <source>
        <strain evidence="3 5">NCTC7915</strain>
    </source>
</reference>
<sequence length="170" mass="19017">MTRTRLEEQVRSEEQPVERTVDDALIRILRAMSRESTRRSRCAGMRPALSNTDVWLLGFIHEHENVRPTDLASWQDVDKSTITMQLKRLVAAGLVKRVASPRDRRSINVTLTVKGKAALANVHEQGIGFLADLLSTWSVEDRGELARSISRLADVMEARVAPVRDGCDAA</sequence>
<evidence type="ECO:0000313" key="4">
    <source>
        <dbReference type="Proteomes" id="UP000242637"/>
    </source>
</evidence>
<name>A0A239V9R5_9MICO</name>
<dbReference type="PANTHER" id="PTHR33164">
    <property type="entry name" value="TRANSCRIPTIONAL REGULATOR, MARR FAMILY"/>
    <property type="match status" value="1"/>
</dbReference>
<evidence type="ECO:0000313" key="2">
    <source>
        <dbReference type="EMBL" id="SNV18709.1"/>
    </source>
</evidence>
<dbReference type="OrthoDB" id="9155413at2"/>
<dbReference type="Pfam" id="PF12802">
    <property type="entry name" value="MarR_2"/>
    <property type="match status" value="1"/>
</dbReference>
<dbReference type="PRINTS" id="PR00598">
    <property type="entry name" value="HTHMARR"/>
</dbReference>
<dbReference type="EMBL" id="UFYA01000001">
    <property type="protein sequence ID" value="STD15351.1"/>
    <property type="molecule type" value="Genomic_DNA"/>
</dbReference>
<dbReference type="InterPro" id="IPR000835">
    <property type="entry name" value="HTH_MarR-typ"/>
</dbReference>
<dbReference type="InterPro" id="IPR036390">
    <property type="entry name" value="WH_DNA-bd_sf"/>
</dbReference>
<evidence type="ECO:0000313" key="5">
    <source>
        <dbReference type="Proteomes" id="UP000254118"/>
    </source>
</evidence>
<dbReference type="SUPFAM" id="SSF46785">
    <property type="entry name" value="Winged helix' DNA-binding domain"/>
    <property type="match status" value="1"/>
</dbReference>
<dbReference type="SMART" id="SM00347">
    <property type="entry name" value="HTH_MARR"/>
    <property type="match status" value="1"/>
</dbReference>
<dbReference type="GO" id="GO:0003677">
    <property type="term" value="F:DNA binding"/>
    <property type="evidence" value="ECO:0007669"/>
    <property type="project" value="UniProtKB-KW"/>
</dbReference>
<dbReference type="EMBL" id="LT906453">
    <property type="protein sequence ID" value="SNV18709.1"/>
    <property type="molecule type" value="Genomic_DNA"/>
</dbReference>
<dbReference type="PROSITE" id="PS50995">
    <property type="entry name" value="HTH_MARR_2"/>
    <property type="match status" value="1"/>
</dbReference>
<gene>
    <name evidence="3" type="ORF">NCTC7915_02303</name>
    <name evidence="2" type="ORF">SAMEA4475696_00521</name>
</gene>
<dbReference type="GO" id="GO:0003700">
    <property type="term" value="F:DNA-binding transcription factor activity"/>
    <property type="evidence" value="ECO:0007669"/>
    <property type="project" value="InterPro"/>
</dbReference>
<dbReference type="Gene3D" id="1.10.10.10">
    <property type="entry name" value="Winged helix-like DNA-binding domain superfamily/Winged helix DNA-binding domain"/>
    <property type="match status" value="1"/>
</dbReference>
<dbReference type="InterPro" id="IPR039422">
    <property type="entry name" value="MarR/SlyA-like"/>
</dbReference>
<dbReference type="AlphaFoldDB" id="A0A239V9R5"/>
<dbReference type="GO" id="GO:0006950">
    <property type="term" value="P:response to stress"/>
    <property type="evidence" value="ECO:0007669"/>
    <property type="project" value="TreeGrafter"/>
</dbReference>
<dbReference type="KEGG" id="dco:SAMEA4475696_0521"/>
<protein>
    <submittedName>
        <fullName evidence="2">DNA-binding transcriptional repressor MarR</fullName>
    </submittedName>
</protein>
<evidence type="ECO:0000313" key="3">
    <source>
        <dbReference type="EMBL" id="STD15351.1"/>
    </source>
</evidence>
<dbReference type="Proteomes" id="UP000254118">
    <property type="component" value="Unassembled WGS sequence"/>
</dbReference>
<dbReference type="PANTHER" id="PTHR33164:SF57">
    <property type="entry name" value="MARR-FAMILY TRANSCRIPTIONAL REGULATOR"/>
    <property type="match status" value="1"/>
</dbReference>